<name>A0A8T1HZ11_9STRA</name>
<dbReference type="EMBL" id="RCMV01000399">
    <property type="protein sequence ID" value="KAG3217800.1"/>
    <property type="molecule type" value="Genomic_DNA"/>
</dbReference>
<reference evidence="2" key="1">
    <citation type="submission" date="2018-05" db="EMBL/GenBank/DDBJ databases">
        <title>Effector identification in a new, highly contiguous assembly of the strawberry crown rot pathogen Phytophthora cactorum.</title>
        <authorList>
            <person name="Armitage A.D."/>
            <person name="Nellist C.F."/>
            <person name="Bates H."/>
            <person name="Vickerstaff R.J."/>
            <person name="Harrison R.J."/>
        </authorList>
    </citation>
    <scope>NUCLEOTIDE SEQUENCE</scope>
    <source>
        <strain evidence="2">P421</strain>
    </source>
</reference>
<evidence type="ECO:0000256" key="1">
    <source>
        <dbReference type="SAM" id="MobiDB-lite"/>
    </source>
</evidence>
<protein>
    <submittedName>
        <fullName evidence="2">Uncharacterized protein</fullName>
    </submittedName>
</protein>
<dbReference type="AlphaFoldDB" id="A0A8T1HZ11"/>
<organism evidence="2 3">
    <name type="scientific">Phytophthora cactorum</name>
    <dbReference type="NCBI Taxonomy" id="29920"/>
    <lineage>
        <taxon>Eukaryota</taxon>
        <taxon>Sar</taxon>
        <taxon>Stramenopiles</taxon>
        <taxon>Oomycota</taxon>
        <taxon>Peronosporomycetes</taxon>
        <taxon>Peronosporales</taxon>
        <taxon>Peronosporaceae</taxon>
        <taxon>Phytophthora</taxon>
    </lineage>
</organism>
<gene>
    <name evidence="2" type="ORF">PC129_g11376</name>
</gene>
<comment type="caution">
    <text evidence="2">The sequence shown here is derived from an EMBL/GenBank/DDBJ whole genome shotgun (WGS) entry which is preliminary data.</text>
</comment>
<proteinExistence type="predicted"/>
<feature type="region of interest" description="Disordered" evidence="1">
    <location>
        <begin position="53"/>
        <end position="73"/>
    </location>
</feature>
<evidence type="ECO:0000313" key="2">
    <source>
        <dbReference type="EMBL" id="KAG3217800.1"/>
    </source>
</evidence>
<sequence length="159" mass="17294">MRRRESQQARRQVFSIGEAISQLAVVASARECNDAFCGPQHIPHRLIANNNDAPAQDHALAESSGEKAPGDLAENSKVQHTVTLATYGAASTSSSDKAVQSIPSPRWRFQPPLHYDHTIPQADKCVSPGVPATPEMLKADAHVRNRYSGVEALIQTEYP</sequence>
<dbReference type="Proteomes" id="UP000760860">
    <property type="component" value="Unassembled WGS sequence"/>
</dbReference>
<accession>A0A8T1HZ11</accession>
<evidence type="ECO:0000313" key="3">
    <source>
        <dbReference type="Proteomes" id="UP000760860"/>
    </source>
</evidence>